<dbReference type="RefSeq" id="WP_204701431.1">
    <property type="nucleotide sequence ID" value="NZ_JAFBDQ010000006.1"/>
</dbReference>
<evidence type="ECO:0000256" key="4">
    <source>
        <dbReference type="ARBA" id="ARBA00022630"/>
    </source>
</evidence>
<comment type="caution">
    <text evidence="9">The sequence shown here is derived from an EMBL/GenBank/DDBJ whole genome shotgun (WGS) entry which is preliminary data.</text>
</comment>
<dbReference type="GO" id="GO:0106312">
    <property type="term" value="F:methylenetetrahydrofolate reductase (NADH) activity"/>
    <property type="evidence" value="ECO:0007669"/>
    <property type="project" value="UniProtKB-EC"/>
</dbReference>
<dbReference type="Pfam" id="PF02219">
    <property type="entry name" value="MTHFR"/>
    <property type="match status" value="1"/>
</dbReference>
<reference evidence="9" key="1">
    <citation type="submission" date="2021-01" db="EMBL/GenBank/DDBJ databases">
        <title>Genomic Encyclopedia of Type Strains, Phase IV (KMG-IV): sequencing the most valuable type-strain genomes for metagenomic binning, comparative biology and taxonomic classification.</title>
        <authorList>
            <person name="Goeker M."/>
        </authorList>
    </citation>
    <scope>NUCLEOTIDE SEQUENCE</scope>
    <source>
        <strain evidence="9">DSM 23230</strain>
    </source>
</reference>
<evidence type="ECO:0000256" key="7">
    <source>
        <dbReference type="ARBA" id="ARBA00048628"/>
    </source>
</evidence>
<evidence type="ECO:0000256" key="3">
    <source>
        <dbReference type="ARBA" id="ARBA00006743"/>
    </source>
</evidence>
<evidence type="ECO:0000256" key="1">
    <source>
        <dbReference type="ARBA" id="ARBA00001974"/>
    </source>
</evidence>
<dbReference type="Proteomes" id="UP000774000">
    <property type="component" value="Unassembled WGS sequence"/>
</dbReference>
<dbReference type="GO" id="GO:0005829">
    <property type="term" value="C:cytosol"/>
    <property type="evidence" value="ECO:0007669"/>
    <property type="project" value="TreeGrafter"/>
</dbReference>
<dbReference type="GO" id="GO:0009086">
    <property type="term" value="P:methionine biosynthetic process"/>
    <property type="evidence" value="ECO:0007669"/>
    <property type="project" value="TreeGrafter"/>
</dbReference>
<name>A0A939BS23_9FIRM</name>
<comment type="catalytic activity">
    <reaction evidence="7">
        <text>(6S)-5-methyl-5,6,7,8-tetrahydrofolate + NAD(+) = (6R)-5,10-methylene-5,6,7,8-tetrahydrofolate + NADH + H(+)</text>
        <dbReference type="Rhea" id="RHEA:19821"/>
        <dbReference type="ChEBI" id="CHEBI:15378"/>
        <dbReference type="ChEBI" id="CHEBI:15636"/>
        <dbReference type="ChEBI" id="CHEBI:18608"/>
        <dbReference type="ChEBI" id="CHEBI:57540"/>
        <dbReference type="ChEBI" id="CHEBI:57945"/>
        <dbReference type="EC" id="1.5.1.54"/>
    </reaction>
    <physiologicalReaction direction="right-to-left" evidence="7">
        <dbReference type="Rhea" id="RHEA:19823"/>
    </physiologicalReaction>
</comment>
<comment type="pathway">
    <text evidence="2 8">One-carbon metabolism; tetrahydrofolate interconversion.</text>
</comment>
<comment type="similarity">
    <text evidence="3 8">Belongs to the methylenetetrahydrofolate reductase family.</text>
</comment>
<keyword evidence="10" id="KW-1185">Reference proteome</keyword>
<keyword evidence="4 8" id="KW-0285">Flavoprotein</keyword>
<organism evidence="9 10">
    <name type="scientific">Halanaerobacter jeridensis</name>
    <dbReference type="NCBI Taxonomy" id="706427"/>
    <lineage>
        <taxon>Bacteria</taxon>
        <taxon>Bacillati</taxon>
        <taxon>Bacillota</taxon>
        <taxon>Clostridia</taxon>
        <taxon>Halanaerobiales</taxon>
        <taxon>Halobacteroidaceae</taxon>
        <taxon>Halanaerobacter</taxon>
    </lineage>
</organism>
<comment type="cofactor">
    <cofactor evidence="1 8">
        <name>FAD</name>
        <dbReference type="ChEBI" id="CHEBI:57692"/>
    </cofactor>
</comment>
<protein>
    <recommendedName>
        <fullName evidence="8">Methylenetetrahydrofolate reductase</fullName>
    </recommendedName>
</protein>
<evidence type="ECO:0000313" key="9">
    <source>
        <dbReference type="EMBL" id="MBM7556656.1"/>
    </source>
</evidence>
<dbReference type="AlphaFoldDB" id="A0A939BS23"/>
<dbReference type="Gene3D" id="3.20.20.220">
    <property type="match status" value="1"/>
</dbReference>
<evidence type="ECO:0000256" key="2">
    <source>
        <dbReference type="ARBA" id="ARBA00004777"/>
    </source>
</evidence>
<evidence type="ECO:0000256" key="6">
    <source>
        <dbReference type="ARBA" id="ARBA00023002"/>
    </source>
</evidence>
<dbReference type="SUPFAM" id="SSF51730">
    <property type="entry name" value="FAD-linked oxidoreductase"/>
    <property type="match status" value="1"/>
</dbReference>
<dbReference type="CDD" id="cd00537">
    <property type="entry name" value="MTHFR"/>
    <property type="match status" value="1"/>
</dbReference>
<keyword evidence="6 8" id="KW-0560">Oxidoreductase</keyword>
<evidence type="ECO:0000256" key="8">
    <source>
        <dbReference type="RuleBase" id="RU003862"/>
    </source>
</evidence>
<dbReference type="PANTHER" id="PTHR45754:SF3">
    <property type="entry name" value="METHYLENETETRAHYDROFOLATE REDUCTASE (NADPH)"/>
    <property type="match status" value="1"/>
</dbReference>
<proteinExistence type="inferred from homology"/>
<dbReference type="InterPro" id="IPR003171">
    <property type="entry name" value="Mehydrof_redctse-like"/>
</dbReference>
<keyword evidence="5 8" id="KW-0274">FAD</keyword>
<dbReference type="GO" id="GO:0071949">
    <property type="term" value="F:FAD binding"/>
    <property type="evidence" value="ECO:0007669"/>
    <property type="project" value="TreeGrafter"/>
</dbReference>
<dbReference type="PANTHER" id="PTHR45754">
    <property type="entry name" value="METHYLENETETRAHYDROFOLATE REDUCTASE"/>
    <property type="match status" value="1"/>
</dbReference>
<evidence type="ECO:0000256" key="5">
    <source>
        <dbReference type="ARBA" id="ARBA00022827"/>
    </source>
</evidence>
<dbReference type="GO" id="GO:0035999">
    <property type="term" value="P:tetrahydrofolate interconversion"/>
    <property type="evidence" value="ECO:0007669"/>
    <property type="project" value="TreeGrafter"/>
</dbReference>
<dbReference type="EMBL" id="JAFBDQ010000006">
    <property type="protein sequence ID" value="MBM7556656.1"/>
    <property type="molecule type" value="Genomic_DNA"/>
</dbReference>
<sequence length="286" mass="31096">MNLKEKLQHKDFIITGEITPPKGTDLTEIYQIAEELTGTVDAINVCDSPMAKMKMSSIMAAHLIEDKTGMETIPHITCRDKNIIALQGDLLGASQLGIKNILAITGDDPTAGDHPEASPVFDTNSIGIIEIVQNLNQGYDHNNNQLTGDTDLTVATAANLGADDLDEEIARLETKVSAGADFIQTQPAYDLETMDNFLSKTEHLDVPILIGILPLTSFKMANYLDSNVPGIKIPDSIITRMKDQGAEEGVKIAQEFLKKAHSKIDGIHIMSAKRSDVLLHILEGIK</sequence>
<gene>
    <name evidence="9" type="ORF">JOC47_001507</name>
</gene>
<evidence type="ECO:0000313" key="10">
    <source>
        <dbReference type="Proteomes" id="UP000774000"/>
    </source>
</evidence>
<dbReference type="InterPro" id="IPR029041">
    <property type="entry name" value="FAD-linked_oxidoreductase-like"/>
</dbReference>
<accession>A0A939BS23</accession>